<evidence type="ECO:0000313" key="4">
    <source>
        <dbReference type="Proteomes" id="UP001161247"/>
    </source>
</evidence>
<feature type="domain" description="DNA/RNA-binding protein Alba-like" evidence="2">
    <location>
        <begin position="13"/>
        <end position="61"/>
    </location>
</feature>
<dbReference type="AlphaFoldDB" id="A0AAV1EEH3"/>
<feature type="region of interest" description="Disordered" evidence="1">
    <location>
        <begin position="255"/>
        <end position="283"/>
    </location>
</feature>
<dbReference type="Pfam" id="PF01918">
    <property type="entry name" value="Alba"/>
    <property type="match status" value="1"/>
</dbReference>
<proteinExistence type="predicted"/>
<dbReference type="Gene3D" id="3.30.110.20">
    <property type="entry name" value="Alba-like domain"/>
    <property type="match status" value="1"/>
</dbReference>
<organism evidence="3 4">
    <name type="scientific">Oldenlandia corymbosa var. corymbosa</name>
    <dbReference type="NCBI Taxonomy" id="529605"/>
    <lineage>
        <taxon>Eukaryota</taxon>
        <taxon>Viridiplantae</taxon>
        <taxon>Streptophyta</taxon>
        <taxon>Embryophyta</taxon>
        <taxon>Tracheophyta</taxon>
        <taxon>Spermatophyta</taxon>
        <taxon>Magnoliopsida</taxon>
        <taxon>eudicotyledons</taxon>
        <taxon>Gunneridae</taxon>
        <taxon>Pentapetalae</taxon>
        <taxon>asterids</taxon>
        <taxon>lamiids</taxon>
        <taxon>Gentianales</taxon>
        <taxon>Rubiaceae</taxon>
        <taxon>Rubioideae</taxon>
        <taxon>Spermacoceae</taxon>
        <taxon>Hedyotis-Oldenlandia complex</taxon>
        <taxon>Oldenlandia</taxon>
    </lineage>
</organism>
<accession>A0AAV1EEH3</accession>
<dbReference type="EMBL" id="OX459126">
    <property type="protein sequence ID" value="CAI9118084.1"/>
    <property type="molecule type" value="Genomic_DNA"/>
</dbReference>
<feature type="compositionally biased region" description="Basic residues" evidence="1">
    <location>
        <begin position="114"/>
        <end position="125"/>
    </location>
</feature>
<evidence type="ECO:0000313" key="3">
    <source>
        <dbReference type="EMBL" id="CAI9118084.1"/>
    </source>
</evidence>
<dbReference type="Proteomes" id="UP001161247">
    <property type="component" value="Chromosome 9"/>
</dbReference>
<reference evidence="3" key="1">
    <citation type="submission" date="2023-03" db="EMBL/GenBank/DDBJ databases">
        <authorList>
            <person name="Julca I."/>
        </authorList>
    </citation>
    <scope>NUCLEOTIDE SEQUENCE</scope>
</reference>
<protein>
    <submittedName>
        <fullName evidence="3">OLC1v1019602C1</fullName>
    </submittedName>
</protein>
<dbReference type="SUPFAM" id="SSF82704">
    <property type="entry name" value="AlbA-like"/>
    <property type="match status" value="1"/>
</dbReference>
<dbReference type="InterPro" id="IPR002775">
    <property type="entry name" value="DNA/RNA-bd_Alba-like"/>
</dbReference>
<dbReference type="GO" id="GO:0003676">
    <property type="term" value="F:nucleic acid binding"/>
    <property type="evidence" value="ECO:0007669"/>
    <property type="project" value="InterPro"/>
</dbReference>
<feature type="region of interest" description="Disordered" evidence="1">
    <location>
        <begin position="88"/>
        <end position="128"/>
    </location>
</feature>
<dbReference type="InterPro" id="IPR036882">
    <property type="entry name" value="Alba-like_dom_sf"/>
</dbReference>
<name>A0AAV1EEH3_OLDCO</name>
<evidence type="ECO:0000259" key="2">
    <source>
        <dbReference type="Pfam" id="PF01918"/>
    </source>
</evidence>
<evidence type="ECO:0000256" key="1">
    <source>
        <dbReference type="SAM" id="MobiDB-lite"/>
    </source>
</evidence>
<gene>
    <name evidence="3" type="ORF">OLC1_LOCUS24041</name>
</gene>
<sequence>MVTHISSSTLPKNEVRISKTGRLNNYVAYGLKLFHQESTTEVVLKAMGCAIPNAMATMKLICRLIKAVPQVTITIACPISFIASASSDGTRHRRNKWRSRSQQCQGQPSPVGPPRRHGHYQRKKQSPPIWRKVEPMITELSMATVDDEHRDVIDDSGLQPLTRETVRRCEVNQEAHVEDGRPPHVVQCLVVDPIPSFSPSLPFGLMPAQKVPHQTMDGPVIQISSLHEPNTAVESKLSFEPRQRRSKEAKYHLSIGVPNLSTNGSSPRSSVKKPKVGGGGDDFDLAHFSDEGLNLSIRIGRGLQKCDANEEGFAVVEPNQPPGSP</sequence>
<keyword evidence="4" id="KW-1185">Reference proteome</keyword>